<evidence type="ECO:0000313" key="3">
    <source>
        <dbReference type="EMBL" id="CAD8286069.1"/>
    </source>
</evidence>
<protein>
    <recommendedName>
        <fullName evidence="2">NECAP PHear domain-containing protein</fullName>
    </recommendedName>
</protein>
<evidence type="ECO:0000259" key="2">
    <source>
        <dbReference type="Pfam" id="PF07933"/>
    </source>
</evidence>
<dbReference type="PANTHER" id="PTHR12847:SF3">
    <property type="entry name" value="EAR-BINDING COAT-ASSOCIATED PROTEIN 2, PUTATIVE, EXPRESSED-RELATED"/>
    <property type="match status" value="1"/>
</dbReference>
<dbReference type="CDD" id="cd13228">
    <property type="entry name" value="PHear_NECAP"/>
    <property type="match status" value="1"/>
</dbReference>
<dbReference type="GO" id="GO:0030125">
    <property type="term" value="C:clathrin vesicle coat"/>
    <property type="evidence" value="ECO:0007669"/>
    <property type="project" value="TreeGrafter"/>
</dbReference>
<dbReference type="AlphaFoldDB" id="A0A7R9V748"/>
<dbReference type="EMBL" id="HBEC01013251">
    <property type="protein sequence ID" value="CAD8286069.1"/>
    <property type="molecule type" value="Transcribed_RNA"/>
</dbReference>
<evidence type="ECO:0000256" key="1">
    <source>
        <dbReference type="SAM" id="MobiDB-lite"/>
    </source>
</evidence>
<dbReference type="Pfam" id="PF07933">
    <property type="entry name" value="DUF1681"/>
    <property type="match status" value="1"/>
</dbReference>
<dbReference type="SUPFAM" id="SSF50729">
    <property type="entry name" value="PH domain-like"/>
    <property type="match status" value="1"/>
</dbReference>
<proteinExistence type="predicted"/>
<dbReference type="InterPro" id="IPR012466">
    <property type="entry name" value="NECAP_PHear"/>
</dbReference>
<reference evidence="3" key="1">
    <citation type="submission" date="2021-01" db="EMBL/GenBank/DDBJ databases">
        <authorList>
            <person name="Corre E."/>
            <person name="Pelletier E."/>
            <person name="Niang G."/>
            <person name="Scheremetjew M."/>
            <person name="Finn R."/>
            <person name="Kale V."/>
            <person name="Holt S."/>
            <person name="Cochrane G."/>
            <person name="Meng A."/>
            <person name="Brown T."/>
            <person name="Cohen L."/>
        </authorList>
    </citation>
    <scope>NUCLEOTIDE SEQUENCE</scope>
    <source>
        <strain evidence="3">CCMP219</strain>
    </source>
</reference>
<dbReference type="Gene3D" id="2.30.29.30">
    <property type="entry name" value="Pleckstrin-homology domain (PH domain)/Phosphotyrosine-binding domain (PTB)"/>
    <property type="match status" value="1"/>
</dbReference>
<dbReference type="InterPro" id="IPR011993">
    <property type="entry name" value="PH-like_dom_sf"/>
</dbReference>
<organism evidence="3">
    <name type="scientific">Chlamydomonas euryale</name>
    <dbReference type="NCBI Taxonomy" id="1486919"/>
    <lineage>
        <taxon>Eukaryota</taxon>
        <taxon>Viridiplantae</taxon>
        <taxon>Chlorophyta</taxon>
        <taxon>core chlorophytes</taxon>
        <taxon>Chlorophyceae</taxon>
        <taxon>CS clade</taxon>
        <taxon>Chlamydomonadales</taxon>
        <taxon>Chlamydomonadaceae</taxon>
        <taxon>Chlamydomonas</taxon>
    </lineage>
</organism>
<dbReference type="GO" id="GO:0006897">
    <property type="term" value="P:endocytosis"/>
    <property type="evidence" value="ECO:0007669"/>
    <property type="project" value="InterPro"/>
</dbReference>
<name>A0A7R9V748_9CHLO</name>
<accession>A0A7R9V748</accession>
<feature type="domain" description="NECAP PHear" evidence="2">
    <location>
        <begin position="13"/>
        <end position="198"/>
    </location>
</feature>
<dbReference type="PANTHER" id="PTHR12847">
    <property type="entry name" value="ATP-BINDING CASSETTE ABC TRANSPORTER-RELATED"/>
    <property type="match status" value="1"/>
</dbReference>
<sequence>MAAASADAGDDEIEQTLHVAANVCLFRIPPRHPTGHVSGDWRLSDKIFVGQLRIVARGETCHVRFVDTASGELFAECPVPYGTRLQYIEPSVDSSRNFVVRVEDAASGNHAFLGMGFAERSDSFDFNEALLRHEKQVERERATALLFAQGGGTPPRAGTASSSAAAPPAAAAISDIGCLYARGEDLRLKEGETMHVRINKKAHKPGGLMSQAAPTLGLGVPPPSPGGGSGFRLAPPPP</sequence>
<gene>
    <name evidence="3" type="ORF">CEUR00632_LOCUS6107</name>
</gene>
<feature type="region of interest" description="Disordered" evidence="1">
    <location>
        <begin position="202"/>
        <end position="238"/>
    </location>
</feature>